<reference evidence="1 2" key="1">
    <citation type="submission" date="2020-05" db="EMBL/GenBank/DDBJ databases">
        <title>Erythrobacter mangrovi sp. nov., isolated from rhizosphere soil of mangrove plant (Kandelia candel).</title>
        <authorList>
            <person name="Ye Y.H."/>
        </authorList>
    </citation>
    <scope>NUCLEOTIDE SEQUENCE [LARGE SCALE GENOMIC DNA]</scope>
    <source>
        <strain evidence="1 2">EB310</strain>
    </source>
</reference>
<dbReference type="AlphaFoldDB" id="A0A7D4B822"/>
<name>A0A7D4B822_9SPHN</name>
<evidence type="ECO:0000313" key="2">
    <source>
        <dbReference type="Proteomes" id="UP000504693"/>
    </source>
</evidence>
<protein>
    <submittedName>
        <fullName evidence="1">Uncharacterized protein</fullName>
    </submittedName>
</protein>
<organism evidence="1 2">
    <name type="scientific">Erythrobacter mangrovi</name>
    <dbReference type="NCBI Taxonomy" id="2739433"/>
    <lineage>
        <taxon>Bacteria</taxon>
        <taxon>Pseudomonadati</taxon>
        <taxon>Pseudomonadota</taxon>
        <taxon>Alphaproteobacteria</taxon>
        <taxon>Sphingomonadales</taxon>
        <taxon>Erythrobacteraceae</taxon>
        <taxon>Erythrobacter/Porphyrobacter group</taxon>
        <taxon>Erythrobacter</taxon>
    </lineage>
</organism>
<dbReference type="EMBL" id="CP053921">
    <property type="protein sequence ID" value="QKG70021.1"/>
    <property type="molecule type" value="Genomic_DNA"/>
</dbReference>
<dbReference type="RefSeq" id="WP_173211907.1">
    <property type="nucleotide sequence ID" value="NZ_CP053921.1"/>
</dbReference>
<keyword evidence="2" id="KW-1185">Reference proteome</keyword>
<accession>A0A7D4B822</accession>
<dbReference type="Proteomes" id="UP000504693">
    <property type="component" value="Chromosome"/>
</dbReference>
<proteinExistence type="predicted"/>
<sequence>MKRNILIAGAVLLVLGGGWLLTGGLGRAVENRIESELVARGLTQPMAACMAERMADRLTLAQLRKLEGLAPEEAEAAVPLTMPEFLERVRRLDDPQVLEVTATSAAVCAFTAR</sequence>
<gene>
    <name evidence="1" type="ORF">HQR01_00780</name>
</gene>
<dbReference type="KEGG" id="emv:HQR01_00780"/>
<evidence type="ECO:0000313" key="1">
    <source>
        <dbReference type="EMBL" id="QKG70021.1"/>
    </source>
</evidence>